<comment type="function">
    <text evidence="4">Poorly processive, error-prone DNA polymerase involved in untargeted mutagenesis. Copies undamaged DNA at stalled replication forks, which arise in vivo from mismatched or misaligned primer ends. These misaligned primers can be extended by PolIV. Exhibits no 3'-5' exonuclease (proofreading) activity. May be involved in translesional synthesis, in conjunction with the beta clamp from PolIII.</text>
</comment>
<keyword evidence="2 4" id="KW-0515">Mutator protein</keyword>
<keyword evidence="3 4" id="KW-0239">DNA-directed DNA polymerase</keyword>
<gene>
    <name evidence="4 6" type="primary">dinB</name>
    <name evidence="6" type="ORF">ACFSR2_12005</name>
</gene>
<dbReference type="SUPFAM" id="SSF100879">
    <property type="entry name" value="Lesion bypass DNA polymerase (Y-family), little finger domain"/>
    <property type="match status" value="1"/>
</dbReference>
<evidence type="ECO:0000256" key="3">
    <source>
        <dbReference type="ARBA" id="ARBA00022932"/>
    </source>
</evidence>
<dbReference type="RefSeq" id="WP_340235797.1">
    <property type="nucleotide sequence ID" value="NZ_JBBEWC010000005.1"/>
</dbReference>
<dbReference type="InterPro" id="IPR036775">
    <property type="entry name" value="DNA_pol_Y-fam_lit_finger_sf"/>
</dbReference>
<dbReference type="HAMAP" id="MF_01113">
    <property type="entry name" value="DNApol_IV"/>
    <property type="match status" value="1"/>
</dbReference>
<dbReference type="NCBIfam" id="NF002677">
    <property type="entry name" value="PRK02406.1"/>
    <property type="match status" value="1"/>
</dbReference>
<dbReference type="InterPro" id="IPR050116">
    <property type="entry name" value="DNA_polymerase-Y"/>
</dbReference>
<dbReference type="CDD" id="cd03586">
    <property type="entry name" value="PolY_Pol_IV_kappa"/>
    <property type="match status" value="1"/>
</dbReference>
<comment type="cofactor">
    <cofactor evidence="4">
        <name>Mg(2+)</name>
        <dbReference type="ChEBI" id="CHEBI:18420"/>
    </cofactor>
    <text evidence="4">Binds 2 magnesium ions per subunit.</text>
</comment>
<evidence type="ECO:0000256" key="1">
    <source>
        <dbReference type="ARBA" id="ARBA00010945"/>
    </source>
</evidence>
<dbReference type="InterPro" id="IPR043502">
    <property type="entry name" value="DNA/RNA_pol_sf"/>
</dbReference>
<feature type="binding site" evidence="4">
    <location>
        <position position="9"/>
    </location>
    <ligand>
        <name>Mg(2+)</name>
        <dbReference type="ChEBI" id="CHEBI:18420"/>
    </ligand>
</feature>
<dbReference type="PANTHER" id="PTHR11076:SF33">
    <property type="entry name" value="DNA POLYMERASE KAPPA"/>
    <property type="match status" value="1"/>
</dbReference>
<keyword evidence="4 6" id="KW-0548">Nucleotidyltransferase</keyword>
<dbReference type="Pfam" id="PF00817">
    <property type="entry name" value="IMS"/>
    <property type="match status" value="1"/>
</dbReference>
<dbReference type="Gene3D" id="1.10.150.20">
    <property type="entry name" value="5' to 3' exonuclease, C-terminal subdomain"/>
    <property type="match status" value="1"/>
</dbReference>
<keyword evidence="4" id="KW-0238">DNA-binding</keyword>
<dbReference type="InterPro" id="IPR043128">
    <property type="entry name" value="Rev_trsase/Diguanyl_cyclase"/>
</dbReference>
<dbReference type="Proteomes" id="UP001597510">
    <property type="component" value="Unassembled WGS sequence"/>
</dbReference>
<dbReference type="GO" id="GO:0003887">
    <property type="term" value="F:DNA-directed DNA polymerase activity"/>
    <property type="evidence" value="ECO:0007669"/>
    <property type="project" value="UniProtKB-EC"/>
</dbReference>
<dbReference type="InterPro" id="IPR022880">
    <property type="entry name" value="DNApol_IV"/>
</dbReference>
<dbReference type="Gene3D" id="3.30.70.270">
    <property type="match status" value="1"/>
</dbReference>
<dbReference type="Pfam" id="PF11799">
    <property type="entry name" value="IMS_C"/>
    <property type="match status" value="1"/>
</dbReference>
<dbReference type="PANTHER" id="PTHR11076">
    <property type="entry name" value="DNA REPAIR POLYMERASE UMUC / TRANSFERASE FAMILY MEMBER"/>
    <property type="match status" value="1"/>
</dbReference>
<protein>
    <recommendedName>
        <fullName evidence="4">DNA polymerase IV</fullName>
        <shortName evidence="4">Pol IV</shortName>
        <ecNumber evidence="4">2.7.7.7</ecNumber>
    </recommendedName>
</protein>
<feature type="active site" evidence="4">
    <location>
        <position position="104"/>
    </location>
</feature>
<keyword evidence="4" id="KW-0963">Cytoplasm</keyword>
<dbReference type="SUPFAM" id="SSF56672">
    <property type="entry name" value="DNA/RNA polymerases"/>
    <property type="match status" value="1"/>
</dbReference>
<feature type="domain" description="UmuC" evidence="5">
    <location>
        <begin position="5"/>
        <end position="184"/>
    </location>
</feature>
<evidence type="ECO:0000256" key="2">
    <source>
        <dbReference type="ARBA" id="ARBA00022457"/>
    </source>
</evidence>
<evidence type="ECO:0000313" key="7">
    <source>
        <dbReference type="Proteomes" id="UP001597510"/>
    </source>
</evidence>
<feature type="binding site" evidence="4">
    <location>
        <position position="103"/>
    </location>
    <ligand>
        <name>Mg(2+)</name>
        <dbReference type="ChEBI" id="CHEBI:18420"/>
    </ligand>
</feature>
<evidence type="ECO:0000256" key="4">
    <source>
        <dbReference type="HAMAP-Rule" id="MF_01113"/>
    </source>
</evidence>
<dbReference type="EMBL" id="JBHULC010000011">
    <property type="protein sequence ID" value="MFD2521610.1"/>
    <property type="molecule type" value="Genomic_DNA"/>
</dbReference>
<keyword evidence="4" id="KW-0234">DNA repair</keyword>
<dbReference type="InterPro" id="IPR017961">
    <property type="entry name" value="DNA_pol_Y-fam_little_finger"/>
</dbReference>
<evidence type="ECO:0000313" key="6">
    <source>
        <dbReference type="EMBL" id="MFD2521610.1"/>
    </source>
</evidence>
<comment type="caution">
    <text evidence="6">The sequence shown here is derived from an EMBL/GenBank/DDBJ whole genome shotgun (WGS) entry which is preliminary data.</text>
</comment>
<dbReference type="Gene3D" id="3.30.1490.100">
    <property type="entry name" value="DNA polymerase, Y-family, little finger domain"/>
    <property type="match status" value="1"/>
</dbReference>
<evidence type="ECO:0000259" key="5">
    <source>
        <dbReference type="PROSITE" id="PS50173"/>
    </source>
</evidence>
<proteinExistence type="inferred from homology"/>
<organism evidence="6 7">
    <name type="scientific">Emticicia soli</name>
    <dbReference type="NCBI Taxonomy" id="2027878"/>
    <lineage>
        <taxon>Bacteria</taxon>
        <taxon>Pseudomonadati</taxon>
        <taxon>Bacteroidota</taxon>
        <taxon>Cytophagia</taxon>
        <taxon>Cytophagales</taxon>
        <taxon>Leadbetterellaceae</taxon>
        <taxon>Emticicia</taxon>
    </lineage>
</organism>
<keyword evidence="4" id="KW-0460">Magnesium</keyword>
<comment type="similarity">
    <text evidence="1 4">Belongs to the DNA polymerase type-Y family.</text>
</comment>
<keyword evidence="4" id="KW-0479">Metal-binding</keyword>
<keyword evidence="4" id="KW-0227">DNA damage</keyword>
<comment type="catalytic activity">
    <reaction evidence="4">
        <text>DNA(n) + a 2'-deoxyribonucleoside 5'-triphosphate = DNA(n+1) + diphosphate</text>
        <dbReference type="Rhea" id="RHEA:22508"/>
        <dbReference type="Rhea" id="RHEA-COMP:17339"/>
        <dbReference type="Rhea" id="RHEA-COMP:17340"/>
        <dbReference type="ChEBI" id="CHEBI:33019"/>
        <dbReference type="ChEBI" id="CHEBI:61560"/>
        <dbReference type="ChEBI" id="CHEBI:173112"/>
        <dbReference type="EC" id="2.7.7.7"/>
    </reaction>
</comment>
<sequence>MEKAIVHYDLDSFFVSVERLKNPSLIGKPVVVGGLSERGVVSSASYEARRFGVHSAMSSQMAKRLCPDAIFIKGDHESYTHYSDVVTEIIAESVPALEKASIDEFYCDFSGMERFFGCYKWADKIKKRIKNETGLATTFGLSTNKTVSKVLTNEVKPDGQRGVLAGHEKAFLHPLAINKLPMIGEVTSRTLRNMGVQSIGTLAAIPLEFLEVVLGKNGKHFLERANGIDETPIVPFHDQKSLSKELTFSTDTTDVGKIKSLLVYMVEGLTFDLRSQTKCTGTICVKIRYSNFDTYTKQVNVLYTSDDHVIIENVLDLFDRLYNKRLLIRLIGVRLTKLIQGYSQISVFGNSSKLASLHQAMDKIKTRHGEKVVGRAYGMQQDKPKKIQDLQVKKKIPR</sequence>
<accession>A0ABW5J7N6</accession>
<reference evidence="7" key="1">
    <citation type="journal article" date="2019" name="Int. J. Syst. Evol. Microbiol.">
        <title>The Global Catalogue of Microorganisms (GCM) 10K type strain sequencing project: providing services to taxonomists for standard genome sequencing and annotation.</title>
        <authorList>
            <consortium name="The Broad Institute Genomics Platform"/>
            <consortium name="The Broad Institute Genome Sequencing Center for Infectious Disease"/>
            <person name="Wu L."/>
            <person name="Ma J."/>
        </authorList>
    </citation>
    <scope>NUCLEOTIDE SEQUENCE [LARGE SCALE GENOMIC DNA]</scope>
    <source>
        <strain evidence="7">KCTC 52344</strain>
    </source>
</reference>
<keyword evidence="4" id="KW-0235">DNA replication</keyword>
<feature type="site" description="Substrate discrimination" evidence="4">
    <location>
        <position position="14"/>
    </location>
</feature>
<keyword evidence="4 6" id="KW-0808">Transferase</keyword>
<dbReference type="Gene3D" id="3.40.1170.60">
    <property type="match status" value="1"/>
</dbReference>
<dbReference type="EC" id="2.7.7.7" evidence="4"/>
<comment type="subunit">
    <text evidence="4">Monomer.</text>
</comment>
<keyword evidence="7" id="KW-1185">Reference proteome</keyword>
<dbReference type="PROSITE" id="PS50173">
    <property type="entry name" value="UMUC"/>
    <property type="match status" value="1"/>
</dbReference>
<name>A0ABW5J7N6_9BACT</name>
<dbReference type="InterPro" id="IPR001126">
    <property type="entry name" value="UmuC"/>
</dbReference>
<comment type="subcellular location">
    <subcellularLocation>
        <location evidence="4">Cytoplasm</location>
    </subcellularLocation>
</comment>